<dbReference type="AlphaFoldDB" id="A0AAV9JHT0"/>
<evidence type="ECO:0000313" key="2">
    <source>
        <dbReference type="Proteomes" id="UP001324427"/>
    </source>
</evidence>
<proteinExistence type="predicted"/>
<protein>
    <submittedName>
        <fullName evidence="1">Uncharacterized protein</fullName>
    </submittedName>
</protein>
<keyword evidence="2" id="KW-1185">Reference proteome</keyword>
<evidence type="ECO:0000313" key="1">
    <source>
        <dbReference type="EMBL" id="KAK4544794.1"/>
    </source>
</evidence>
<reference evidence="1 2" key="1">
    <citation type="submission" date="2021-11" db="EMBL/GenBank/DDBJ databases">
        <title>Black yeast isolated from Biological Soil Crust.</title>
        <authorList>
            <person name="Kurbessoian T."/>
        </authorList>
    </citation>
    <scope>NUCLEOTIDE SEQUENCE [LARGE SCALE GENOMIC DNA]</scope>
    <source>
        <strain evidence="1 2">CCFEE 5522</strain>
    </source>
</reference>
<comment type="caution">
    <text evidence="1">The sequence shown here is derived from an EMBL/GenBank/DDBJ whole genome shotgun (WGS) entry which is preliminary data.</text>
</comment>
<name>A0AAV9JHT0_9PEZI</name>
<accession>A0AAV9JHT0</accession>
<organism evidence="1 2">
    <name type="scientific">Oleoguttula mirabilis</name>
    <dbReference type="NCBI Taxonomy" id="1507867"/>
    <lineage>
        <taxon>Eukaryota</taxon>
        <taxon>Fungi</taxon>
        <taxon>Dikarya</taxon>
        <taxon>Ascomycota</taxon>
        <taxon>Pezizomycotina</taxon>
        <taxon>Dothideomycetes</taxon>
        <taxon>Dothideomycetidae</taxon>
        <taxon>Mycosphaerellales</taxon>
        <taxon>Teratosphaeriaceae</taxon>
        <taxon>Oleoguttula</taxon>
    </lineage>
</organism>
<dbReference type="Proteomes" id="UP001324427">
    <property type="component" value="Unassembled WGS sequence"/>
</dbReference>
<dbReference type="EMBL" id="JAVFHQ010000023">
    <property type="protein sequence ID" value="KAK4544794.1"/>
    <property type="molecule type" value="Genomic_DNA"/>
</dbReference>
<gene>
    <name evidence="1" type="ORF">LTR36_004043</name>
</gene>
<sequence>MKLPIRRKKQVVTDAETAIVPPRATFPVPIELRDHIYSFLLDHEKTRAQPYHTRPQNERGTQSEVNLRDKSVAHTYRFHTNILAVNKTINEEAKQELHRSNVFVVVSWVWPNLGSILHAFDVPIVTERQAVIARFDHCALRLHLRDPTPKSRLGGAAKVQSLLMLHADVPILCKAIRYISATCPRPATVCFKVAEAPDHEQLMFGNNNARPARTMIKFSSGSAHADTVGKQTQLLAPFEQMCMAGQKITVICASEDEEGRGTAMQHAIRRVEVLAAPHFIWIKVVAWDMLDTALALMSTANSLVQAGDLERAGEHYARICSGTLERGILNGLPERIFDSDAAPAIICAMRVFTDAAAAAGLLHLRNLEFQKAQEAENYTHGISAYISQFDIRNEVLGYEERGAWVMHAPFWHLRLLMQLTEAEPDLDSLVAQFNLAHDALPENEYIRHDLRLVSALSDEYRDGTYLTYDPEQVLRESSAMVLAPQTFIYSVPKHVARPAAIEGWVDVHQREAFAGKAGRRVEAL</sequence>